<dbReference type="EMBL" id="JAVDRD010000008">
    <property type="protein sequence ID" value="MDR6512183.1"/>
    <property type="molecule type" value="Genomic_DNA"/>
</dbReference>
<comment type="caution">
    <text evidence="2">The sequence shown here is derived from an EMBL/GenBank/DDBJ whole genome shotgun (WGS) entry which is preliminary data.</text>
</comment>
<proteinExistence type="predicted"/>
<dbReference type="PRINTS" id="PR00483">
    <property type="entry name" value="BACPHPHTASE"/>
</dbReference>
<dbReference type="InterPro" id="IPR036938">
    <property type="entry name" value="PAP2/HPO_sf"/>
</dbReference>
<dbReference type="Gene3D" id="1.20.144.10">
    <property type="entry name" value="Phosphatidic acid phosphatase type 2/haloperoxidase"/>
    <property type="match status" value="1"/>
</dbReference>
<sequence length="218" mass="23254">MVVPAAHAADHADPAPRWLSAITFAPDHAFASPPAPGSLEEKLDLDRLRALIAASSPERIAQADWDGEHKEPAIFDKALGKDIATLPHTLALANLVQDEVERVVAAAKHHFRRARPFMVDPALPHCGKGEQALKAYPSGHSAFAWSVAWTLAQLAPDRAAALMAKAQDYTLSREICGVHFATDVEAAHGMATAAAQALLSDPRLAPMVAAARAEWPAH</sequence>
<keyword evidence="3" id="KW-1185">Reference proteome</keyword>
<dbReference type="GO" id="GO:0003993">
    <property type="term" value="F:acid phosphatase activity"/>
    <property type="evidence" value="ECO:0007669"/>
    <property type="project" value="UniProtKB-EC"/>
</dbReference>
<evidence type="ECO:0000313" key="3">
    <source>
        <dbReference type="Proteomes" id="UP001184150"/>
    </source>
</evidence>
<dbReference type="EC" id="3.1.3.2" evidence="2"/>
<protein>
    <submittedName>
        <fullName evidence="2">Acid phosphatase (Class A)</fullName>
        <ecNumber evidence="2">3.1.3.2</ecNumber>
    </submittedName>
</protein>
<dbReference type="InterPro" id="IPR000326">
    <property type="entry name" value="PAP2/HPO"/>
</dbReference>
<dbReference type="InterPro" id="IPR001011">
    <property type="entry name" value="Acid_Pase_classA_bac"/>
</dbReference>
<evidence type="ECO:0000259" key="1">
    <source>
        <dbReference type="SMART" id="SM00014"/>
    </source>
</evidence>
<dbReference type="Proteomes" id="UP001184150">
    <property type="component" value="Unassembled WGS sequence"/>
</dbReference>
<feature type="domain" description="Phosphatidic acid phosphatase type 2/haloperoxidase" evidence="1">
    <location>
        <begin position="90"/>
        <end position="199"/>
    </location>
</feature>
<dbReference type="Pfam" id="PF01569">
    <property type="entry name" value="PAP2"/>
    <property type="match status" value="1"/>
</dbReference>
<reference evidence="2 3" key="1">
    <citation type="submission" date="2023-07" db="EMBL/GenBank/DDBJ databases">
        <title>Sorghum-associated microbial communities from plants grown in Nebraska, USA.</title>
        <authorList>
            <person name="Schachtman D."/>
        </authorList>
    </citation>
    <scope>NUCLEOTIDE SEQUENCE [LARGE SCALE GENOMIC DNA]</scope>
    <source>
        <strain evidence="2 3">DS1027</strain>
    </source>
</reference>
<evidence type="ECO:0000313" key="2">
    <source>
        <dbReference type="EMBL" id="MDR6512183.1"/>
    </source>
</evidence>
<accession>A0ABU1MPB2</accession>
<dbReference type="PIRSF" id="PIRSF000897">
    <property type="entry name" value="Acid_Ptase_ClsA"/>
    <property type="match status" value="1"/>
</dbReference>
<name>A0ABU1MPB2_9SPHN</name>
<organism evidence="2 3">
    <name type="scientific">Novosphingobium capsulatum</name>
    <dbReference type="NCBI Taxonomy" id="13688"/>
    <lineage>
        <taxon>Bacteria</taxon>
        <taxon>Pseudomonadati</taxon>
        <taxon>Pseudomonadota</taxon>
        <taxon>Alphaproteobacteria</taxon>
        <taxon>Sphingomonadales</taxon>
        <taxon>Sphingomonadaceae</taxon>
        <taxon>Novosphingobium</taxon>
    </lineage>
</organism>
<keyword evidence="2" id="KW-0378">Hydrolase</keyword>
<dbReference type="SUPFAM" id="SSF48317">
    <property type="entry name" value="Acid phosphatase/Vanadium-dependent haloperoxidase"/>
    <property type="match status" value="1"/>
</dbReference>
<dbReference type="SMART" id="SM00014">
    <property type="entry name" value="acidPPc"/>
    <property type="match status" value="1"/>
</dbReference>
<gene>
    <name evidence="2" type="ORF">J2792_003066</name>
</gene>